<dbReference type="InterPro" id="IPR002610">
    <property type="entry name" value="Peptidase_S54_rhomboid-like"/>
</dbReference>
<comment type="similarity">
    <text evidence="3">Belongs to the carotenoid oxygenase family.</text>
</comment>
<feature type="domain" description="Peptidase S54 rhomboid" evidence="16">
    <location>
        <begin position="877"/>
        <end position="1011"/>
    </location>
</feature>
<dbReference type="PANTHER" id="PTHR22936:SF69">
    <property type="entry name" value="RHOMBOID-LIKE PROTEIN"/>
    <property type="match status" value="1"/>
</dbReference>
<evidence type="ECO:0000256" key="10">
    <source>
        <dbReference type="ARBA" id="ARBA00022989"/>
    </source>
</evidence>
<evidence type="ECO:0000313" key="18">
    <source>
        <dbReference type="Proteomes" id="UP000613177"/>
    </source>
</evidence>
<evidence type="ECO:0000256" key="2">
    <source>
        <dbReference type="ARBA" id="ARBA00004141"/>
    </source>
</evidence>
<keyword evidence="7 13" id="KW-0479">Metal-binding</keyword>
<feature type="compositionally biased region" description="Basic and acidic residues" evidence="15">
    <location>
        <begin position="696"/>
        <end position="715"/>
    </location>
</feature>
<evidence type="ECO:0000256" key="15">
    <source>
        <dbReference type="SAM" id="MobiDB-lite"/>
    </source>
</evidence>
<keyword evidence="11 13" id="KW-0408">Iron</keyword>
<dbReference type="InterPro" id="IPR035952">
    <property type="entry name" value="Rhomboid-like_sf"/>
</dbReference>
<feature type="region of interest" description="Disordered" evidence="15">
    <location>
        <begin position="1"/>
        <end position="40"/>
    </location>
</feature>
<keyword evidence="18" id="KW-1185">Reference proteome</keyword>
<dbReference type="GO" id="GO:0046872">
    <property type="term" value="F:metal ion binding"/>
    <property type="evidence" value="ECO:0007669"/>
    <property type="project" value="UniProtKB-KW"/>
</dbReference>
<feature type="transmembrane region" description="Helical" evidence="14">
    <location>
        <begin position="972"/>
        <end position="991"/>
    </location>
</feature>
<keyword evidence="10 14" id="KW-1133">Transmembrane helix</keyword>
<comment type="caution">
    <text evidence="17">The sequence shown here is derived from an EMBL/GenBank/DDBJ whole genome shotgun (WGS) entry which is preliminary data.</text>
</comment>
<comment type="function">
    <text evidence="14">Serine protease involved in intramembrane proteolysis.</text>
</comment>
<feature type="transmembrane region" description="Helical" evidence="14">
    <location>
        <begin position="886"/>
        <end position="906"/>
    </location>
</feature>
<evidence type="ECO:0000256" key="13">
    <source>
        <dbReference type="PIRSR" id="PIRSR604294-1"/>
    </source>
</evidence>
<evidence type="ECO:0000256" key="5">
    <source>
        <dbReference type="ARBA" id="ARBA00022670"/>
    </source>
</evidence>
<dbReference type="SUPFAM" id="SSF144091">
    <property type="entry name" value="Rhomboid-like"/>
    <property type="match status" value="1"/>
</dbReference>
<dbReference type="GO" id="GO:0016020">
    <property type="term" value="C:membrane"/>
    <property type="evidence" value="ECO:0007669"/>
    <property type="project" value="UniProtKB-SubCell"/>
</dbReference>
<comment type="similarity">
    <text evidence="4 14">Belongs to the peptidase S54 family.</text>
</comment>
<dbReference type="PANTHER" id="PTHR22936">
    <property type="entry name" value="RHOMBOID-RELATED"/>
    <property type="match status" value="1"/>
</dbReference>
<name>A0A8H7VSW1_9FUNG</name>
<evidence type="ECO:0000256" key="14">
    <source>
        <dbReference type="RuleBase" id="RU362115"/>
    </source>
</evidence>
<dbReference type="GO" id="GO:0016702">
    <property type="term" value="F:oxidoreductase activity, acting on single donors with incorporation of molecular oxygen, incorporation of two atoms of oxygen"/>
    <property type="evidence" value="ECO:0007669"/>
    <property type="project" value="InterPro"/>
</dbReference>
<comment type="caution">
    <text evidence="14">Lacks conserved residue(s) required for the propagation of feature annotation.</text>
</comment>
<evidence type="ECO:0000256" key="6">
    <source>
        <dbReference type="ARBA" id="ARBA00022692"/>
    </source>
</evidence>
<feature type="transmembrane region" description="Helical" evidence="14">
    <location>
        <begin position="918"/>
        <end position="937"/>
    </location>
</feature>
<evidence type="ECO:0000256" key="9">
    <source>
        <dbReference type="ARBA" id="ARBA00022825"/>
    </source>
</evidence>
<gene>
    <name evidence="17" type="ORF">INT48_003472</name>
</gene>
<dbReference type="GO" id="GO:0006508">
    <property type="term" value="P:proteolysis"/>
    <property type="evidence" value="ECO:0007669"/>
    <property type="project" value="UniProtKB-KW"/>
</dbReference>
<evidence type="ECO:0000256" key="8">
    <source>
        <dbReference type="ARBA" id="ARBA00022801"/>
    </source>
</evidence>
<dbReference type="EC" id="3.4.21.105" evidence="14"/>
<evidence type="ECO:0000256" key="3">
    <source>
        <dbReference type="ARBA" id="ARBA00006787"/>
    </source>
</evidence>
<keyword evidence="9 14" id="KW-0720">Serine protease</keyword>
<evidence type="ECO:0000313" key="17">
    <source>
        <dbReference type="EMBL" id="KAG2230167.1"/>
    </source>
</evidence>
<organism evidence="17 18">
    <name type="scientific">Thamnidium elegans</name>
    <dbReference type="NCBI Taxonomy" id="101142"/>
    <lineage>
        <taxon>Eukaryota</taxon>
        <taxon>Fungi</taxon>
        <taxon>Fungi incertae sedis</taxon>
        <taxon>Mucoromycota</taxon>
        <taxon>Mucoromycotina</taxon>
        <taxon>Mucoromycetes</taxon>
        <taxon>Mucorales</taxon>
        <taxon>Mucorineae</taxon>
        <taxon>Mucoraceae</taxon>
        <taxon>Thamnidium</taxon>
    </lineage>
</organism>
<feature type="transmembrane region" description="Helical" evidence="14">
    <location>
        <begin position="943"/>
        <end position="960"/>
    </location>
</feature>
<keyword evidence="12 14" id="KW-0472">Membrane</keyword>
<evidence type="ECO:0000256" key="1">
    <source>
        <dbReference type="ARBA" id="ARBA00000156"/>
    </source>
</evidence>
<protein>
    <recommendedName>
        <fullName evidence="14">Rhomboid-type serine protease</fullName>
        <ecNumber evidence="14">3.4.21.105</ecNumber>
    </recommendedName>
</protein>
<evidence type="ECO:0000256" key="4">
    <source>
        <dbReference type="ARBA" id="ARBA00009045"/>
    </source>
</evidence>
<accession>A0A8H7VSW1</accession>
<evidence type="ECO:0000259" key="16">
    <source>
        <dbReference type="Pfam" id="PF01694"/>
    </source>
</evidence>
<comment type="subcellular location">
    <subcellularLocation>
        <location evidence="2 14">Membrane</location>
        <topology evidence="2 14">Multi-pass membrane protein</topology>
    </subcellularLocation>
</comment>
<sequence length="1075" mass="121848">MESPTLYKQEELQESSSTSTSSSADHPLQPPTIFVQDDSEQDSTFVDDRTFLDNQGRPNTSRAPSVIIETDSNTSHTKGFYNVSDSREVVDLVVNGQLPEWLIGEHYTVGPGIFDVRYSRKIEIDNILQSATSTFTLGHWFDALPLVNRFDINGERNTITYRHHLTNKRLIEKIRDHHGYAPSFPAGLFKTNSNQTMLIKFLNNGKKPKPDRVPCGQRITGNMPGIEGRLFCQDFANHVQELDPFDLTPSRIQTWDEINPEFQGYSSCPNGQYDATTGEYINFTMEIGYKSTRYHFFSISEQEPKGHKIATIWNAPTGWVNNFALTTNYIIMVIHPMLANSAAVKFAWSESILDSFNFYPSEPTLFYVISRKDNDVIACYRSNASFSLNHVNAYEDVHGSIVLDMACYNDDKITQQLSTENLRHPELMGKLEFAELRRYVLNNPQHEAHQTYVANNSFIPSAVSVTSRIGSVWNYVTGSSNQPENATGSSGWHAWMPVVEFKKLADTTLELPQINPNFKMQNYSYVYGLGFSAESSIQEGRLWDSIIKIDVNTNTVMASWHEEYCYPSEAQFVPKPIKAGEDKMTEEDAGVLISIVLDSARSTSFVLVLDAQTLQVMARVELNKLIPLSFAHGTYKLRTTFRHGRKLSHVQFGKRPYNLQDEYASSAFMLQYDEKKKHSITTDSTIQITKSMSTHSDPEELKEQELGEQQRNDDNNSIKKRFTSWFFRFNNIGPFTKGEHWALFTYLMVGFTVIIFSGELLLSKQSSGEFFELEPFNYMLGPSMEIMIQSGARFPPCMRKVDSMPSDQKYVCLHTISQNNLTPFASNRNGDLPDDSSNQLMLLDPAIELTDPRLLNSTCSLSAICGMTAFHQHRIPDQTYRLLSPLFIHTGLIHLCINMAFLVILGSRVERTINSLRFTLLYIGSGIFGHALGANFSPPTTRCSGSLFGLIGFLYVDILINWKKLERPITSLFKLLVCTGLTFFIGILPGVDTFSHMGGLIAGVLLSLFLLPVSWWPYTNSRRKFILFYLLRISSICLFGLFLGLLIHQFSISKLDQVCPYCRYISCLPINGFCD</sequence>
<dbReference type="EMBL" id="JAEPRE010000218">
    <property type="protein sequence ID" value="KAG2230167.1"/>
    <property type="molecule type" value="Genomic_DNA"/>
</dbReference>
<dbReference type="Pfam" id="PF01694">
    <property type="entry name" value="Rhomboid"/>
    <property type="match status" value="1"/>
</dbReference>
<dbReference type="GO" id="GO:0004252">
    <property type="term" value="F:serine-type endopeptidase activity"/>
    <property type="evidence" value="ECO:0007669"/>
    <property type="project" value="InterPro"/>
</dbReference>
<feature type="transmembrane region" description="Helical" evidence="14">
    <location>
        <begin position="997"/>
        <end position="1018"/>
    </location>
</feature>
<dbReference type="InterPro" id="IPR004294">
    <property type="entry name" value="Carotenoid_Oase"/>
</dbReference>
<reference evidence="17" key="1">
    <citation type="submission" date="2021-01" db="EMBL/GenBank/DDBJ databases">
        <title>Metabolic potential, ecology and presence of endohyphal bacteria is reflected in genomic diversity of Mucoromycotina.</title>
        <authorList>
            <person name="Muszewska A."/>
            <person name="Okrasinska A."/>
            <person name="Steczkiewicz K."/>
            <person name="Drgas O."/>
            <person name="Orlowska M."/>
            <person name="Perlinska-Lenart U."/>
            <person name="Aleksandrzak-Piekarczyk T."/>
            <person name="Szatraj K."/>
            <person name="Zielenkiewicz U."/>
            <person name="Pilsyk S."/>
            <person name="Malc E."/>
            <person name="Mieczkowski P."/>
            <person name="Kruszewska J.S."/>
            <person name="Biernat P."/>
            <person name="Pawlowska J."/>
        </authorList>
    </citation>
    <scope>NUCLEOTIDE SEQUENCE</scope>
    <source>
        <strain evidence="17">WA0000018081</strain>
    </source>
</reference>
<comment type="catalytic activity">
    <reaction evidence="1 14">
        <text>Cleaves type-1 transmembrane domains using a catalytic dyad composed of serine and histidine that are contributed by different transmembrane domains.</text>
        <dbReference type="EC" id="3.4.21.105"/>
    </reaction>
</comment>
<dbReference type="Proteomes" id="UP000613177">
    <property type="component" value="Unassembled WGS sequence"/>
</dbReference>
<dbReference type="Pfam" id="PF03055">
    <property type="entry name" value="RPE65"/>
    <property type="match status" value="1"/>
</dbReference>
<evidence type="ECO:0000256" key="7">
    <source>
        <dbReference type="ARBA" id="ARBA00022723"/>
    </source>
</evidence>
<keyword evidence="6 14" id="KW-0812">Transmembrane</keyword>
<dbReference type="AlphaFoldDB" id="A0A8H7VSW1"/>
<feature type="region of interest" description="Disordered" evidence="15">
    <location>
        <begin position="688"/>
        <end position="715"/>
    </location>
</feature>
<evidence type="ECO:0000256" key="11">
    <source>
        <dbReference type="ARBA" id="ARBA00023004"/>
    </source>
</evidence>
<keyword evidence="5 14" id="KW-0645">Protease</keyword>
<keyword evidence="8 14" id="KW-0378">Hydrolase</keyword>
<feature type="binding site" evidence="13">
    <location>
        <position position="632"/>
    </location>
    <ligand>
        <name>Fe cation</name>
        <dbReference type="ChEBI" id="CHEBI:24875"/>
        <note>catalytic</note>
    </ligand>
</feature>
<dbReference type="Gene3D" id="1.20.1540.10">
    <property type="entry name" value="Rhomboid-like"/>
    <property type="match status" value="1"/>
</dbReference>
<dbReference type="InterPro" id="IPR022764">
    <property type="entry name" value="Peptidase_S54_rhomboid_dom"/>
</dbReference>
<feature type="transmembrane region" description="Helical" evidence="14">
    <location>
        <begin position="1025"/>
        <end position="1047"/>
    </location>
</feature>
<comment type="cofactor">
    <cofactor evidence="13">
        <name>Fe(2+)</name>
        <dbReference type="ChEBI" id="CHEBI:29033"/>
    </cofactor>
    <text evidence="13">Binds 1 Fe(2+) ion per subunit.</text>
</comment>
<proteinExistence type="inferred from homology"/>
<evidence type="ECO:0000256" key="12">
    <source>
        <dbReference type="ARBA" id="ARBA00023136"/>
    </source>
</evidence>